<evidence type="ECO:0000256" key="1">
    <source>
        <dbReference type="ARBA" id="ARBA00004131"/>
    </source>
</evidence>
<protein>
    <submittedName>
        <fullName evidence="15">Cytochrome b5</fullName>
    </submittedName>
</protein>
<evidence type="ECO:0000256" key="10">
    <source>
        <dbReference type="ARBA" id="ARBA00023136"/>
    </source>
</evidence>
<dbReference type="OrthoDB" id="260519at2759"/>
<proteinExistence type="inferred from homology"/>
<keyword evidence="6" id="KW-0256">Endoplasmic reticulum</keyword>
<dbReference type="AlphaFoldDB" id="A0A8H4L040"/>
<dbReference type="InterPro" id="IPR001199">
    <property type="entry name" value="Cyt_B5-like_heme/steroid-bd"/>
</dbReference>
<evidence type="ECO:0000259" key="14">
    <source>
        <dbReference type="PROSITE" id="PS50255"/>
    </source>
</evidence>
<dbReference type="SUPFAM" id="SSF55856">
    <property type="entry name" value="Cytochrome b5-like heme/steroid binding domain"/>
    <property type="match status" value="1"/>
</dbReference>
<keyword evidence="7" id="KW-0492">Microsome</keyword>
<dbReference type="GO" id="GO:0020037">
    <property type="term" value="F:heme binding"/>
    <property type="evidence" value="ECO:0007669"/>
    <property type="project" value="UniProtKB-UniRule"/>
</dbReference>
<dbReference type="Pfam" id="PF00173">
    <property type="entry name" value="Cyt-b5"/>
    <property type="match status" value="1"/>
</dbReference>
<evidence type="ECO:0000256" key="6">
    <source>
        <dbReference type="ARBA" id="ARBA00022824"/>
    </source>
</evidence>
<feature type="domain" description="Cytochrome b5 heme-binding" evidence="14">
    <location>
        <begin position="1"/>
        <end position="77"/>
    </location>
</feature>
<comment type="caution">
    <text evidence="15">The sequence shown here is derived from an EMBL/GenBank/DDBJ whole genome shotgun (WGS) entry which is preliminary data.</text>
</comment>
<keyword evidence="4" id="KW-0812">Transmembrane</keyword>
<evidence type="ECO:0000256" key="11">
    <source>
        <dbReference type="ARBA" id="ARBA00037877"/>
    </source>
</evidence>
<evidence type="ECO:0000256" key="4">
    <source>
        <dbReference type="ARBA" id="ARBA00022692"/>
    </source>
</evidence>
<evidence type="ECO:0000256" key="9">
    <source>
        <dbReference type="ARBA" id="ARBA00023004"/>
    </source>
</evidence>
<dbReference type="PRINTS" id="PR00363">
    <property type="entry name" value="CYTOCHROMEB5"/>
</dbReference>
<organism evidence="15 16">
    <name type="scientific">Fusarium albosuccineum</name>
    <dbReference type="NCBI Taxonomy" id="1237068"/>
    <lineage>
        <taxon>Eukaryota</taxon>
        <taxon>Fungi</taxon>
        <taxon>Dikarya</taxon>
        <taxon>Ascomycota</taxon>
        <taxon>Pezizomycotina</taxon>
        <taxon>Sordariomycetes</taxon>
        <taxon>Hypocreomycetidae</taxon>
        <taxon>Hypocreales</taxon>
        <taxon>Nectriaceae</taxon>
        <taxon>Fusarium</taxon>
        <taxon>Fusarium decemcellulare species complex</taxon>
    </lineage>
</organism>
<comment type="similarity">
    <text evidence="12 13">Belongs to the cytochrome b5 family.</text>
</comment>
<dbReference type="GO" id="GO:0016126">
    <property type="term" value="P:sterol biosynthetic process"/>
    <property type="evidence" value="ECO:0007669"/>
    <property type="project" value="TreeGrafter"/>
</dbReference>
<reference evidence="15 16" key="1">
    <citation type="submission" date="2020-01" db="EMBL/GenBank/DDBJ databases">
        <title>Identification and distribution of gene clusters putatively required for synthesis of sphingolipid metabolism inhibitors in phylogenetically diverse species of the filamentous fungus Fusarium.</title>
        <authorList>
            <person name="Kim H.-S."/>
            <person name="Busman M."/>
            <person name="Brown D.W."/>
            <person name="Divon H."/>
            <person name="Uhlig S."/>
            <person name="Proctor R.H."/>
        </authorList>
    </citation>
    <scope>NUCLEOTIDE SEQUENCE [LARGE SCALE GENOMIC DNA]</scope>
    <source>
        <strain evidence="15 16">NRRL 20459</strain>
    </source>
</reference>
<evidence type="ECO:0000256" key="7">
    <source>
        <dbReference type="ARBA" id="ARBA00022848"/>
    </source>
</evidence>
<keyword evidence="2" id="KW-0813">Transport</keyword>
<dbReference type="GO" id="GO:0005789">
    <property type="term" value="C:endoplasmic reticulum membrane"/>
    <property type="evidence" value="ECO:0007669"/>
    <property type="project" value="UniProtKB-SubCell"/>
</dbReference>
<dbReference type="PROSITE" id="PS00191">
    <property type="entry name" value="CYTOCHROME_B5_1"/>
    <property type="match status" value="1"/>
</dbReference>
<evidence type="ECO:0000256" key="12">
    <source>
        <dbReference type="ARBA" id="ARBA00038168"/>
    </source>
</evidence>
<keyword evidence="16" id="KW-1185">Reference proteome</keyword>
<evidence type="ECO:0000256" key="13">
    <source>
        <dbReference type="RuleBase" id="RU362121"/>
    </source>
</evidence>
<dbReference type="PROSITE" id="PS50255">
    <property type="entry name" value="CYTOCHROME_B5_2"/>
    <property type="match status" value="1"/>
</dbReference>
<gene>
    <name evidence="15" type="ORF">FALBO_14240</name>
</gene>
<keyword evidence="9 13" id="KW-0408">Iron</keyword>
<sequence>MPQSNKFSYQDIAEKKGIYVVIHGNVYDCTQFIKSHPGGEDVLVEVSGTDATEAFEGVGHSDEARKWLETLLLGPLKSSRTTGKAT</sequence>
<evidence type="ECO:0000313" key="15">
    <source>
        <dbReference type="EMBL" id="KAF4459008.1"/>
    </source>
</evidence>
<dbReference type="SMART" id="SM01117">
    <property type="entry name" value="Cyt-b5"/>
    <property type="match status" value="1"/>
</dbReference>
<keyword evidence="5 13" id="KW-0479">Metal-binding</keyword>
<dbReference type="InterPro" id="IPR018506">
    <property type="entry name" value="Cyt_B5_heme-BS"/>
</dbReference>
<keyword evidence="8" id="KW-0249">Electron transport</keyword>
<dbReference type="PANTHER" id="PTHR19359">
    <property type="entry name" value="CYTOCHROME B5"/>
    <property type="match status" value="1"/>
</dbReference>
<dbReference type="EMBL" id="JAADYS010002282">
    <property type="protein sequence ID" value="KAF4459008.1"/>
    <property type="molecule type" value="Genomic_DNA"/>
</dbReference>
<dbReference type="InterPro" id="IPR036400">
    <property type="entry name" value="Cyt_B5-like_heme/steroid_sf"/>
</dbReference>
<keyword evidence="3 13" id="KW-0349">Heme</keyword>
<comment type="subcellular location">
    <subcellularLocation>
        <location evidence="1">Endoplasmic reticulum membrane</location>
        <topology evidence="1">Single-pass membrane protein</topology>
        <orientation evidence="1">Cytoplasmic side</orientation>
    </subcellularLocation>
    <subcellularLocation>
        <location evidence="11">Microsome membrane</location>
        <topology evidence="11">Single-pass membrane protein</topology>
        <orientation evidence="11">Cytoplasmic side</orientation>
    </subcellularLocation>
</comment>
<accession>A0A8H4L040</accession>
<evidence type="ECO:0000256" key="5">
    <source>
        <dbReference type="ARBA" id="ARBA00022723"/>
    </source>
</evidence>
<dbReference type="InterPro" id="IPR050668">
    <property type="entry name" value="Cytochrome_b5"/>
</dbReference>
<dbReference type="PANTHER" id="PTHR19359:SF150">
    <property type="entry name" value="CYTOCHROME B5"/>
    <property type="match status" value="1"/>
</dbReference>
<keyword evidence="10" id="KW-0472">Membrane</keyword>
<evidence type="ECO:0000256" key="8">
    <source>
        <dbReference type="ARBA" id="ARBA00022982"/>
    </source>
</evidence>
<evidence type="ECO:0000313" key="16">
    <source>
        <dbReference type="Proteomes" id="UP000554235"/>
    </source>
</evidence>
<dbReference type="Gene3D" id="3.10.120.10">
    <property type="entry name" value="Cytochrome b5-like heme/steroid binding domain"/>
    <property type="match status" value="1"/>
</dbReference>
<name>A0A8H4L040_9HYPO</name>
<dbReference type="Proteomes" id="UP000554235">
    <property type="component" value="Unassembled WGS sequence"/>
</dbReference>
<evidence type="ECO:0000256" key="2">
    <source>
        <dbReference type="ARBA" id="ARBA00022448"/>
    </source>
</evidence>
<evidence type="ECO:0000256" key="3">
    <source>
        <dbReference type="ARBA" id="ARBA00022617"/>
    </source>
</evidence>
<dbReference type="GO" id="GO:0046872">
    <property type="term" value="F:metal ion binding"/>
    <property type="evidence" value="ECO:0007669"/>
    <property type="project" value="UniProtKB-UniRule"/>
</dbReference>